<evidence type="ECO:0000313" key="2">
    <source>
        <dbReference type="Proteomes" id="UP000243745"/>
    </source>
</evidence>
<gene>
    <name evidence="1" type="ORF">SAMN02910344_01132</name>
</gene>
<evidence type="ECO:0008006" key="3">
    <source>
        <dbReference type="Google" id="ProtNLM"/>
    </source>
</evidence>
<accession>A0A662ZHE0</accession>
<dbReference type="EMBL" id="FOXF01000016">
    <property type="protein sequence ID" value="SFP33748.1"/>
    <property type="molecule type" value="Genomic_DNA"/>
</dbReference>
<dbReference type="Gene3D" id="3.90.1720.10">
    <property type="entry name" value="endopeptidase domain like (from Nostoc punctiforme)"/>
    <property type="match status" value="1"/>
</dbReference>
<organism evidence="1 2">
    <name type="scientific">Ruminobacter amylophilus</name>
    <dbReference type="NCBI Taxonomy" id="867"/>
    <lineage>
        <taxon>Bacteria</taxon>
        <taxon>Pseudomonadati</taxon>
        <taxon>Pseudomonadota</taxon>
        <taxon>Gammaproteobacteria</taxon>
        <taxon>Aeromonadales</taxon>
        <taxon>Succinivibrionaceae</taxon>
        <taxon>Ruminobacter</taxon>
    </lineage>
</organism>
<name>A0A662ZHE0_9GAMM</name>
<dbReference type="SUPFAM" id="SSF54001">
    <property type="entry name" value="Cysteine proteinases"/>
    <property type="match status" value="1"/>
</dbReference>
<dbReference type="RefSeq" id="WP_051621923.1">
    <property type="nucleotide sequence ID" value="NZ_FOXF01000016.1"/>
</dbReference>
<dbReference type="AlphaFoldDB" id="A0A662ZHE0"/>
<keyword evidence="2" id="KW-1185">Reference proteome</keyword>
<dbReference type="OrthoDB" id="95478at2"/>
<proteinExistence type="predicted"/>
<evidence type="ECO:0000313" key="1">
    <source>
        <dbReference type="EMBL" id="SFP33748.1"/>
    </source>
</evidence>
<sequence length="168" mass="19384">MAEIYLAFYKGTGPSFYDRMVDGAIRLFTKGEYSHVELAVKKDVTREDGSVATVYECYSSSPRDGGVRVKEISVDNPEQWLLCKLNFTDEEKIKAYYEKTKGKKYDLRGALGVVLGFRQKKNRYFCSEWCFNALEDSEDGWRFSPNHLEAVFRNADLFADISNRHDNV</sequence>
<protein>
    <recommendedName>
        <fullName evidence="3">Enoyl-CoA hydratase</fullName>
    </recommendedName>
</protein>
<reference evidence="1 2" key="1">
    <citation type="submission" date="2016-10" db="EMBL/GenBank/DDBJ databases">
        <authorList>
            <person name="Varghese N."/>
            <person name="Submissions S."/>
        </authorList>
    </citation>
    <scope>NUCLEOTIDE SEQUENCE [LARGE SCALE GENOMIC DNA]</scope>
    <source>
        <strain evidence="1 2">DSM 1361</strain>
    </source>
</reference>
<dbReference type="Proteomes" id="UP000243745">
    <property type="component" value="Unassembled WGS sequence"/>
</dbReference>
<dbReference type="InterPro" id="IPR038765">
    <property type="entry name" value="Papain-like_cys_pep_sf"/>
</dbReference>